<gene>
    <name evidence="2" type="ORF">ACFOZ4_40160</name>
</gene>
<dbReference type="InterPro" id="IPR008391">
    <property type="entry name" value="AXE1_dom"/>
</dbReference>
<keyword evidence="3" id="KW-1185">Reference proteome</keyword>
<evidence type="ECO:0000313" key="3">
    <source>
        <dbReference type="Proteomes" id="UP001595816"/>
    </source>
</evidence>
<dbReference type="Pfam" id="PF05448">
    <property type="entry name" value="AXE1"/>
    <property type="match status" value="1"/>
</dbReference>
<evidence type="ECO:0000313" key="2">
    <source>
        <dbReference type="EMBL" id="MFC4136858.1"/>
    </source>
</evidence>
<evidence type="ECO:0000259" key="1">
    <source>
        <dbReference type="Pfam" id="PF05448"/>
    </source>
</evidence>
<dbReference type="EMBL" id="JBHSAY010000035">
    <property type="protein sequence ID" value="MFC4136858.1"/>
    <property type="molecule type" value="Genomic_DNA"/>
</dbReference>
<dbReference type="InterPro" id="IPR029058">
    <property type="entry name" value="AB_hydrolase_fold"/>
</dbReference>
<dbReference type="PANTHER" id="PTHR40111">
    <property type="entry name" value="CEPHALOSPORIN-C DEACETYLASE"/>
    <property type="match status" value="1"/>
</dbReference>
<protein>
    <submittedName>
        <fullName evidence="2">Acetylxylan esterase</fullName>
    </submittedName>
</protein>
<dbReference type="PANTHER" id="PTHR40111:SF1">
    <property type="entry name" value="CEPHALOSPORIN-C DEACETYLASE"/>
    <property type="match status" value="1"/>
</dbReference>
<reference evidence="3" key="1">
    <citation type="journal article" date="2019" name="Int. J. Syst. Evol. Microbiol.">
        <title>The Global Catalogue of Microorganisms (GCM) 10K type strain sequencing project: providing services to taxonomists for standard genome sequencing and annotation.</title>
        <authorList>
            <consortium name="The Broad Institute Genomics Platform"/>
            <consortium name="The Broad Institute Genome Sequencing Center for Infectious Disease"/>
            <person name="Wu L."/>
            <person name="Ma J."/>
        </authorList>
    </citation>
    <scope>NUCLEOTIDE SEQUENCE [LARGE SCALE GENOMIC DNA]</scope>
    <source>
        <strain evidence="3">CGMCC 4.7289</strain>
    </source>
</reference>
<accession>A0ABV8M2B3</accession>
<dbReference type="Proteomes" id="UP001595816">
    <property type="component" value="Unassembled WGS sequence"/>
</dbReference>
<comment type="caution">
    <text evidence="2">The sequence shown here is derived from an EMBL/GenBank/DDBJ whole genome shotgun (WGS) entry which is preliminary data.</text>
</comment>
<dbReference type="SUPFAM" id="SSF53474">
    <property type="entry name" value="alpha/beta-Hydrolases"/>
    <property type="match status" value="1"/>
</dbReference>
<feature type="domain" description="Acetyl xylan esterase" evidence="1">
    <location>
        <begin position="22"/>
        <end position="300"/>
    </location>
</feature>
<dbReference type="Gene3D" id="3.40.50.1820">
    <property type="entry name" value="alpha/beta hydrolase"/>
    <property type="match status" value="1"/>
</dbReference>
<proteinExistence type="predicted"/>
<dbReference type="InterPro" id="IPR039069">
    <property type="entry name" value="CE7"/>
</dbReference>
<dbReference type="RefSeq" id="WP_253762002.1">
    <property type="nucleotide sequence ID" value="NZ_JAMZDZ010000001.1"/>
</dbReference>
<name>A0ABV8M2B3_9ACTN</name>
<organism evidence="2 3">
    <name type="scientific">Hamadaea flava</name>
    <dbReference type="NCBI Taxonomy" id="1742688"/>
    <lineage>
        <taxon>Bacteria</taxon>
        <taxon>Bacillati</taxon>
        <taxon>Actinomycetota</taxon>
        <taxon>Actinomycetes</taxon>
        <taxon>Micromonosporales</taxon>
        <taxon>Micromonosporaceae</taxon>
        <taxon>Hamadaea</taxon>
    </lineage>
</organism>
<sequence>MSTAAPGLHHDLPFDPAYGHTLDTLLAIGPPSDEPADFDDFWATRYRRALAVDVAPALGPASRVGGHLIQPIHYTSTDGVRVGGWLTAPADGPIVRGAVYLHGYGGRAEPEPDLLPPGTAAIWPCARGLGTESRLPGVADNGAGHVLHGIDTAETYIHGGCVADVWCAATALTRVHPKAAQRLAYVGDSFGGGIGAMAVAFDDRFDAVMLGVPSFGHHPLRLTLPCTGSGDAVRRYHHHHPEVIEVLRYFDAATAAKRVRHPAHVAAALFDPHVPPPGQFAVYNALPGPKTLHVLTAGHFDHPGAVTERSALQAARKEFQSAHASD</sequence>